<evidence type="ECO:0000313" key="4">
    <source>
        <dbReference type="EMBL" id="ADY54517.1"/>
    </source>
</evidence>
<dbReference type="Proteomes" id="UP000007488">
    <property type="component" value="Chromosome"/>
</dbReference>
<dbReference type="GO" id="GO:0003677">
    <property type="term" value="F:DNA binding"/>
    <property type="evidence" value="ECO:0007669"/>
    <property type="project" value="UniProtKB-UniRule"/>
</dbReference>
<evidence type="ECO:0000256" key="2">
    <source>
        <dbReference type="PROSITE-ProRule" id="PRU00335"/>
    </source>
</evidence>
<evidence type="ECO:0000256" key="1">
    <source>
        <dbReference type="ARBA" id="ARBA00023125"/>
    </source>
</evidence>
<dbReference type="PANTHER" id="PTHR43479">
    <property type="entry name" value="ACREF/ENVCD OPERON REPRESSOR-RELATED"/>
    <property type="match status" value="1"/>
</dbReference>
<dbReference type="EMBL" id="CP002547">
    <property type="protein sequence ID" value="ADY54517.1"/>
    <property type="molecule type" value="Genomic_DNA"/>
</dbReference>
<dbReference type="InterPro" id="IPR001647">
    <property type="entry name" value="HTH_TetR"/>
</dbReference>
<dbReference type="PROSITE" id="PS01081">
    <property type="entry name" value="HTH_TETR_1"/>
    <property type="match status" value="1"/>
</dbReference>
<reference evidence="4 5" key="1">
    <citation type="journal article" date="2011" name="Stand. Genomic Sci.">
        <title>Complete genome sequence of Syntrophobotulus glycolicus type strain (FlGlyR).</title>
        <authorList>
            <person name="Han C."/>
            <person name="Mwirichia R."/>
            <person name="Chertkov O."/>
            <person name="Held B."/>
            <person name="Lapidus A."/>
            <person name="Nolan M."/>
            <person name="Lucas S."/>
            <person name="Hammon N."/>
            <person name="Deshpande S."/>
            <person name="Cheng J.F."/>
            <person name="Tapia R."/>
            <person name="Goodwin L."/>
            <person name="Pitluck S."/>
            <person name="Huntemann M."/>
            <person name="Liolios K."/>
            <person name="Ivanova N."/>
            <person name="Pagani I."/>
            <person name="Mavromatis K."/>
            <person name="Ovchinikova G."/>
            <person name="Pati A."/>
            <person name="Chen A."/>
            <person name="Palaniappan K."/>
            <person name="Land M."/>
            <person name="Hauser L."/>
            <person name="Brambilla E.M."/>
            <person name="Rohde M."/>
            <person name="Spring S."/>
            <person name="Sikorski J."/>
            <person name="Goker M."/>
            <person name="Woyke T."/>
            <person name="Bristow J."/>
            <person name="Eisen J.A."/>
            <person name="Markowitz V."/>
            <person name="Hugenholtz P."/>
            <person name="Kyrpides N.C."/>
            <person name="Klenk H.P."/>
            <person name="Detter J.C."/>
        </authorList>
    </citation>
    <scope>NUCLEOTIDE SEQUENCE [LARGE SCALE GENOMIC DNA]</scope>
    <source>
        <strain evidence="5">DSM 8271 / FlGlyR</strain>
    </source>
</reference>
<evidence type="ECO:0000313" key="5">
    <source>
        <dbReference type="Proteomes" id="UP000007488"/>
    </source>
</evidence>
<dbReference type="RefSeq" id="WP_013623388.1">
    <property type="nucleotide sequence ID" value="NC_015172.1"/>
</dbReference>
<dbReference type="eggNOG" id="COG1309">
    <property type="taxonomic scope" value="Bacteria"/>
</dbReference>
<organism evidence="4 5">
    <name type="scientific">Syntrophobotulus glycolicus (strain DSM 8271 / FlGlyR)</name>
    <dbReference type="NCBI Taxonomy" id="645991"/>
    <lineage>
        <taxon>Bacteria</taxon>
        <taxon>Bacillati</taxon>
        <taxon>Bacillota</taxon>
        <taxon>Clostridia</taxon>
        <taxon>Eubacteriales</taxon>
        <taxon>Desulfitobacteriaceae</taxon>
        <taxon>Syntrophobotulus</taxon>
    </lineage>
</organism>
<dbReference type="InterPro" id="IPR009057">
    <property type="entry name" value="Homeodomain-like_sf"/>
</dbReference>
<evidence type="ECO:0000259" key="3">
    <source>
        <dbReference type="PROSITE" id="PS50977"/>
    </source>
</evidence>
<dbReference type="Gene3D" id="1.10.357.10">
    <property type="entry name" value="Tetracycline Repressor, domain 2"/>
    <property type="match status" value="1"/>
</dbReference>
<name>F0SVP1_SYNGF</name>
<dbReference type="InterPro" id="IPR050624">
    <property type="entry name" value="HTH-type_Tx_Regulator"/>
</dbReference>
<dbReference type="Pfam" id="PF00440">
    <property type="entry name" value="TetR_N"/>
    <property type="match status" value="1"/>
</dbReference>
<dbReference type="InterPro" id="IPR023772">
    <property type="entry name" value="DNA-bd_HTH_TetR-type_CS"/>
</dbReference>
<reference evidence="5" key="2">
    <citation type="submission" date="2011-02" db="EMBL/GenBank/DDBJ databases">
        <title>The complete genome of Syntrophobotulus glycolicus DSM 8271.</title>
        <authorList>
            <person name="Lucas S."/>
            <person name="Copeland A."/>
            <person name="Lapidus A."/>
            <person name="Bruce D."/>
            <person name="Goodwin L."/>
            <person name="Pitluck S."/>
            <person name="Kyrpides N."/>
            <person name="Mavromatis K."/>
            <person name="Pagani I."/>
            <person name="Ivanova N."/>
            <person name="Mikhailova N."/>
            <person name="Chertkov O."/>
            <person name="Held B."/>
            <person name="Detter J.C."/>
            <person name="Tapia R."/>
            <person name="Han C."/>
            <person name="Land M."/>
            <person name="Hauser L."/>
            <person name="Markowitz V."/>
            <person name="Cheng J.-F."/>
            <person name="Hugenholtz P."/>
            <person name="Woyke T."/>
            <person name="Wu D."/>
            <person name="Spring S."/>
            <person name="Schroeder M."/>
            <person name="Brambilla E."/>
            <person name="Klenk H.-P."/>
            <person name="Eisen J.A."/>
        </authorList>
    </citation>
    <scope>NUCLEOTIDE SEQUENCE [LARGE SCALE GENOMIC DNA]</scope>
    <source>
        <strain evidence="5">DSM 8271 / FlGlyR</strain>
    </source>
</reference>
<keyword evidence="1 2" id="KW-0238">DNA-binding</keyword>
<keyword evidence="5" id="KW-1185">Reference proteome</keyword>
<sequence length="189" mass="22193">MRKTRDKILSVYEEKSVGGGRGLFEISLEELAQGAGINKRTIYRYFGSKEEIIAEMLDIIMEKTALRITKILSEENDLRTMLIEVIKTIKYLANGRVLEDLRRHYPLLWQKIELFRRQKIQQFFDSLINNQKMRIRWRVNPMIAHDVFIAALAAVLNPQYIFDHSLTFEETGNALLEMFMFGAMEQTNE</sequence>
<dbReference type="PANTHER" id="PTHR43479:SF11">
    <property type="entry name" value="ACREF_ENVCD OPERON REPRESSOR-RELATED"/>
    <property type="match status" value="1"/>
</dbReference>
<proteinExistence type="predicted"/>
<accession>F0SVP1</accession>
<gene>
    <name evidence="4" type="ordered locus">Sgly_0146</name>
</gene>
<dbReference type="PROSITE" id="PS50977">
    <property type="entry name" value="HTH_TETR_2"/>
    <property type="match status" value="1"/>
</dbReference>
<dbReference type="STRING" id="645991.Sgly_0146"/>
<feature type="domain" description="HTH tetR-type" evidence="3">
    <location>
        <begin position="2"/>
        <end position="64"/>
    </location>
</feature>
<feature type="DNA-binding region" description="H-T-H motif" evidence="2">
    <location>
        <begin position="27"/>
        <end position="46"/>
    </location>
</feature>
<dbReference type="HOGENOM" id="CLU_069356_30_3_9"/>
<dbReference type="KEGG" id="sgy:Sgly_0146"/>
<dbReference type="SUPFAM" id="SSF46689">
    <property type="entry name" value="Homeodomain-like"/>
    <property type="match status" value="1"/>
</dbReference>
<dbReference type="AlphaFoldDB" id="F0SVP1"/>
<dbReference type="OrthoDB" id="9812134at2"/>
<protein>
    <submittedName>
        <fullName evidence="4">Regulatory protein TetR</fullName>
    </submittedName>
</protein>